<sequence length="117" mass="12498">MSTSLSPERPKAQPNRHNSNISGSSINQAAATRGARGGAGSGAGALLRAWLAGHQERPYPTRAEKAALAFATHLSLAQISTWFANARRRLRKEERLAKLEVGRGKKTTATINTAPLL</sequence>
<keyword evidence="3 6" id="KW-0238">DNA-binding</keyword>
<evidence type="ECO:0000256" key="1">
    <source>
        <dbReference type="ARBA" id="ARBA00004123"/>
    </source>
</evidence>
<evidence type="ECO:0000256" key="6">
    <source>
        <dbReference type="PROSITE-ProRule" id="PRU00108"/>
    </source>
</evidence>
<dbReference type="SUPFAM" id="SSF46689">
    <property type="entry name" value="Homeodomain-like"/>
    <property type="match status" value="1"/>
</dbReference>
<name>A0A0R3X0N4_HYDTA</name>
<dbReference type="GO" id="GO:0000981">
    <property type="term" value="F:DNA-binding transcription factor activity, RNA polymerase II-specific"/>
    <property type="evidence" value="ECO:0007669"/>
    <property type="project" value="InterPro"/>
</dbReference>
<organism evidence="11">
    <name type="scientific">Hydatigena taeniaeformis</name>
    <name type="common">Feline tapeworm</name>
    <name type="synonym">Taenia taeniaeformis</name>
    <dbReference type="NCBI Taxonomy" id="6205"/>
    <lineage>
        <taxon>Eukaryota</taxon>
        <taxon>Metazoa</taxon>
        <taxon>Spiralia</taxon>
        <taxon>Lophotrochozoa</taxon>
        <taxon>Platyhelminthes</taxon>
        <taxon>Cestoda</taxon>
        <taxon>Eucestoda</taxon>
        <taxon>Cyclophyllidea</taxon>
        <taxon>Taeniidae</taxon>
        <taxon>Hydatigera</taxon>
    </lineage>
</organism>
<feature type="region of interest" description="Disordered" evidence="7">
    <location>
        <begin position="1"/>
        <end position="41"/>
    </location>
</feature>
<keyword evidence="4 6" id="KW-0371">Homeobox</keyword>
<evidence type="ECO:0000256" key="7">
    <source>
        <dbReference type="SAM" id="MobiDB-lite"/>
    </source>
</evidence>
<dbReference type="OrthoDB" id="21495at2759"/>
<accession>A0A0R3X0N4</accession>
<protein>
    <submittedName>
        <fullName evidence="11">Homeobox domain-containing protein</fullName>
    </submittedName>
</protein>
<dbReference type="InterPro" id="IPR001356">
    <property type="entry name" value="HD"/>
</dbReference>
<dbReference type="SMART" id="SM00389">
    <property type="entry name" value="HOX"/>
    <property type="match status" value="1"/>
</dbReference>
<evidence type="ECO:0000256" key="4">
    <source>
        <dbReference type="ARBA" id="ARBA00023155"/>
    </source>
</evidence>
<dbReference type="EMBL" id="UYWX01020316">
    <property type="protein sequence ID" value="VDM30943.1"/>
    <property type="molecule type" value="Genomic_DNA"/>
</dbReference>
<dbReference type="InterPro" id="IPR008422">
    <property type="entry name" value="KN_HD"/>
</dbReference>
<feature type="compositionally biased region" description="Polar residues" evidence="7">
    <location>
        <begin position="15"/>
        <end position="28"/>
    </location>
</feature>
<dbReference type="GO" id="GO:0048468">
    <property type="term" value="P:cell development"/>
    <property type="evidence" value="ECO:0007669"/>
    <property type="project" value="TreeGrafter"/>
</dbReference>
<dbReference type="GO" id="GO:0030182">
    <property type="term" value="P:neuron differentiation"/>
    <property type="evidence" value="ECO:0007669"/>
    <property type="project" value="TreeGrafter"/>
</dbReference>
<evidence type="ECO:0000313" key="9">
    <source>
        <dbReference type="EMBL" id="VDM30943.1"/>
    </source>
</evidence>
<reference evidence="9 10" key="2">
    <citation type="submission" date="2018-11" db="EMBL/GenBank/DDBJ databases">
        <authorList>
            <consortium name="Pathogen Informatics"/>
        </authorList>
    </citation>
    <scope>NUCLEOTIDE SEQUENCE [LARGE SCALE GENOMIC DNA]</scope>
</reference>
<dbReference type="Proteomes" id="UP000274429">
    <property type="component" value="Unassembled WGS sequence"/>
</dbReference>
<feature type="DNA-binding region" description="Homeobox" evidence="6">
    <location>
        <begin position="57"/>
        <end position="94"/>
    </location>
</feature>
<comment type="similarity">
    <text evidence="2">Belongs to the TALE/IRO homeobox family.</text>
</comment>
<dbReference type="PROSITE" id="PS50071">
    <property type="entry name" value="HOMEOBOX_2"/>
    <property type="match status" value="1"/>
</dbReference>
<dbReference type="GO" id="GO:0000978">
    <property type="term" value="F:RNA polymerase II cis-regulatory region sequence-specific DNA binding"/>
    <property type="evidence" value="ECO:0007669"/>
    <property type="project" value="TreeGrafter"/>
</dbReference>
<dbReference type="WBParaSite" id="TTAC_0000670801-mRNA-1">
    <property type="protein sequence ID" value="TTAC_0000670801-mRNA-1"/>
    <property type="gene ID" value="TTAC_0000670801"/>
</dbReference>
<reference evidence="11" key="1">
    <citation type="submission" date="2017-02" db="UniProtKB">
        <authorList>
            <consortium name="WormBaseParasite"/>
        </authorList>
    </citation>
    <scope>IDENTIFICATION</scope>
</reference>
<proteinExistence type="inferred from homology"/>
<feature type="domain" description="Homeobox" evidence="8">
    <location>
        <begin position="55"/>
        <end position="93"/>
    </location>
</feature>
<dbReference type="Pfam" id="PF05920">
    <property type="entry name" value="Homeobox_KN"/>
    <property type="match status" value="1"/>
</dbReference>
<evidence type="ECO:0000256" key="3">
    <source>
        <dbReference type="ARBA" id="ARBA00023125"/>
    </source>
</evidence>
<dbReference type="GO" id="GO:0005634">
    <property type="term" value="C:nucleus"/>
    <property type="evidence" value="ECO:0007669"/>
    <property type="project" value="UniProtKB-SubCell"/>
</dbReference>
<evidence type="ECO:0000313" key="11">
    <source>
        <dbReference type="WBParaSite" id="TTAC_0000670801-mRNA-1"/>
    </source>
</evidence>
<dbReference type="AlphaFoldDB" id="A0A0R3X0N4"/>
<evidence type="ECO:0000259" key="8">
    <source>
        <dbReference type="PROSITE" id="PS50071"/>
    </source>
</evidence>
<dbReference type="PROSITE" id="PS00027">
    <property type="entry name" value="HOMEOBOX_1"/>
    <property type="match status" value="1"/>
</dbReference>
<evidence type="ECO:0000256" key="5">
    <source>
        <dbReference type="ARBA" id="ARBA00023242"/>
    </source>
</evidence>
<dbReference type="Gene3D" id="1.10.10.60">
    <property type="entry name" value="Homeodomain-like"/>
    <property type="match status" value="1"/>
</dbReference>
<dbReference type="CDD" id="cd00086">
    <property type="entry name" value="homeodomain"/>
    <property type="match status" value="1"/>
</dbReference>
<dbReference type="PANTHER" id="PTHR11211:SF40">
    <property type="entry name" value="MIRROR, ISOFORM C"/>
    <property type="match status" value="1"/>
</dbReference>
<dbReference type="PANTHER" id="PTHR11211">
    <property type="entry name" value="IROQUOIS-CLASS HOMEODOMAIN PROTEIN IRX"/>
    <property type="match status" value="1"/>
</dbReference>
<keyword evidence="5 6" id="KW-0539">Nucleus</keyword>
<dbReference type="InterPro" id="IPR009057">
    <property type="entry name" value="Homeodomain-like_sf"/>
</dbReference>
<evidence type="ECO:0000313" key="10">
    <source>
        <dbReference type="Proteomes" id="UP000274429"/>
    </source>
</evidence>
<comment type="subcellular location">
    <subcellularLocation>
        <location evidence="1 6">Nucleus</location>
    </subcellularLocation>
</comment>
<dbReference type="InterPro" id="IPR017970">
    <property type="entry name" value="Homeobox_CS"/>
</dbReference>
<dbReference type="STRING" id="6205.A0A0R3X0N4"/>
<gene>
    <name evidence="9" type="ORF">TTAC_LOCUS6693</name>
</gene>
<keyword evidence="10" id="KW-1185">Reference proteome</keyword>
<evidence type="ECO:0000256" key="2">
    <source>
        <dbReference type="ARBA" id="ARBA00008446"/>
    </source>
</evidence>